<name>A0A2S3ZQV4_ARTGL</name>
<dbReference type="EMBL" id="PPXC01000028">
    <property type="protein sequence ID" value="POH71611.1"/>
    <property type="molecule type" value="Genomic_DNA"/>
</dbReference>
<evidence type="ECO:0000313" key="1">
    <source>
        <dbReference type="EMBL" id="POH71611.1"/>
    </source>
</evidence>
<dbReference type="AlphaFoldDB" id="A0A2S3ZQV4"/>
<organism evidence="1 2">
    <name type="scientific">Arthrobacter glacialis</name>
    <dbReference type="NCBI Taxonomy" id="1664"/>
    <lineage>
        <taxon>Bacteria</taxon>
        <taxon>Bacillati</taxon>
        <taxon>Actinomycetota</taxon>
        <taxon>Actinomycetes</taxon>
        <taxon>Micrococcales</taxon>
        <taxon>Micrococcaceae</taxon>
        <taxon>Arthrobacter</taxon>
    </lineage>
</organism>
<evidence type="ECO:0000313" key="2">
    <source>
        <dbReference type="Proteomes" id="UP000237061"/>
    </source>
</evidence>
<comment type="caution">
    <text evidence="1">The sequence shown here is derived from an EMBL/GenBank/DDBJ whole genome shotgun (WGS) entry which is preliminary data.</text>
</comment>
<proteinExistence type="predicted"/>
<reference evidence="1 2" key="1">
    <citation type="submission" date="2018-01" db="EMBL/GenBank/DDBJ databases">
        <title>Arthrobacter sp. nov., from glaciers in China.</title>
        <authorList>
            <person name="Liu Q."/>
            <person name="Xin Y.-H."/>
        </authorList>
    </citation>
    <scope>NUCLEOTIDE SEQUENCE [LARGE SCALE GENOMIC DNA]</scope>
    <source>
        <strain evidence="1 2">HLT2-12-2</strain>
    </source>
</reference>
<keyword evidence="2" id="KW-1185">Reference proteome</keyword>
<accession>A0A2S3ZQV4</accession>
<protein>
    <submittedName>
        <fullName evidence="1">Uncharacterized protein</fullName>
    </submittedName>
</protein>
<gene>
    <name evidence="1" type="ORF">CVS27_20065</name>
</gene>
<sequence>MVVQGRRICTSVYSDLTCASARRVQRASKANKWQISGQSAFISLVGFNCNLELTGGCRLF</sequence>
<dbReference type="Proteomes" id="UP000237061">
    <property type="component" value="Unassembled WGS sequence"/>
</dbReference>